<gene>
    <name evidence="2" type="ORF">B5M42_22140</name>
</gene>
<keyword evidence="1" id="KW-0472">Membrane</keyword>
<evidence type="ECO:0000313" key="2">
    <source>
        <dbReference type="EMBL" id="TFE83780.1"/>
    </source>
</evidence>
<feature type="transmembrane region" description="Helical" evidence="1">
    <location>
        <begin position="175"/>
        <end position="194"/>
    </location>
</feature>
<protein>
    <recommendedName>
        <fullName evidence="4">ABC transporter permease</fullName>
    </recommendedName>
</protein>
<dbReference type="PANTHER" id="PTHR36832:SF1">
    <property type="entry name" value="SLR1174 PROTEIN"/>
    <property type="match status" value="1"/>
</dbReference>
<feature type="transmembrane region" description="Helical" evidence="1">
    <location>
        <begin position="21"/>
        <end position="42"/>
    </location>
</feature>
<reference evidence="2 3" key="1">
    <citation type="submission" date="2017-03" db="EMBL/GenBank/DDBJ databases">
        <title>Isolation of Levoglucosan Utilizing Bacteria.</title>
        <authorList>
            <person name="Arya A.S."/>
        </authorList>
    </citation>
    <scope>NUCLEOTIDE SEQUENCE [LARGE SCALE GENOMIC DNA]</scope>
    <source>
        <strain evidence="2 3">MEC069</strain>
    </source>
</reference>
<feature type="transmembrane region" description="Helical" evidence="1">
    <location>
        <begin position="231"/>
        <end position="252"/>
    </location>
</feature>
<evidence type="ECO:0000256" key="1">
    <source>
        <dbReference type="SAM" id="Phobius"/>
    </source>
</evidence>
<keyword evidence="1" id="KW-0812">Transmembrane</keyword>
<feature type="transmembrane region" description="Helical" evidence="1">
    <location>
        <begin position="57"/>
        <end position="78"/>
    </location>
</feature>
<evidence type="ECO:0000313" key="3">
    <source>
        <dbReference type="Proteomes" id="UP000298246"/>
    </source>
</evidence>
<comment type="caution">
    <text evidence="2">The sequence shown here is derived from an EMBL/GenBank/DDBJ whole genome shotgun (WGS) entry which is preliminary data.</text>
</comment>
<dbReference type="EMBL" id="MYFO01000043">
    <property type="protein sequence ID" value="TFE83780.1"/>
    <property type="molecule type" value="Genomic_DNA"/>
</dbReference>
<accession>A0A4Y8PS67</accession>
<evidence type="ECO:0008006" key="4">
    <source>
        <dbReference type="Google" id="ProtNLM"/>
    </source>
</evidence>
<dbReference type="Pfam" id="PF06182">
    <property type="entry name" value="ABC2_membrane_6"/>
    <property type="match status" value="1"/>
</dbReference>
<dbReference type="RefSeq" id="WP_134756871.1">
    <property type="nucleotide sequence ID" value="NZ_MYFO02000009.1"/>
</dbReference>
<proteinExistence type="predicted"/>
<dbReference type="Proteomes" id="UP000298246">
    <property type="component" value="Unassembled WGS sequence"/>
</dbReference>
<keyword evidence="3" id="KW-1185">Reference proteome</keyword>
<feature type="transmembrane region" description="Helical" evidence="1">
    <location>
        <begin position="99"/>
        <end position="128"/>
    </location>
</feature>
<name>A0A4Y8PS67_9BACL</name>
<sequence length="261" mass="29315">MVYVAVALKSFAKNMAYRSEVWLRILGNLAAILIQTSIWKAIMGTSSASGINLQDMITYSIISTLVANLLMVQVFQSVDQKINSGNIAIDLLKPTRYPLILFFEQLGTIMFQFCYTVVPSTLLAWLLFGIHVPGTVRQVLLFVLSIGLAMLISFALGYMIALIAFWFLSTFALEWTIKALILVFSGSFLPLWFFSGHWRMVADLLPFRYLGFIPAGIYSGKIVYGEALQTILYGMVWVVILYGLIALLWWTAIRRLIVQGG</sequence>
<feature type="transmembrane region" description="Helical" evidence="1">
    <location>
        <begin position="140"/>
        <end position="168"/>
    </location>
</feature>
<dbReference type="InterPro" id="IPR010390">
    <property type="entry name" value="ABC-2_transporter-like"/>
</dbReference>
<keyword evidence="1" id="KW-1133">Transmembrane helix</keyword>
<dbReference type="AlphaFoldDB" id="A0A4Y8PS67"/>
<dbReference type="OrthoDB" id="8582979at2"/>
<organism evidence="2 3">
    <name type="scientific">Paenibacillus athensensis</name>
    <dbReference type="NCBI Taxonomy" id="1967502"/>
    <lineage>
        <taxon>Bacteria</taxon>
        <taxon>Bacillati</taxon>
        <taxon>Bacillota</taxon>
        <taxon>Bacilli</taxon>
        <taxon>Bacillales</taxon>
        <taxon>Paenibacillaceae</taxon>
        <taxon>Paenibacillus</taxon>
    </lineage>
</organism>
<dbReference type="PANTHER" id="PTHR36832">
    <property type="entry name" value="SLR1174 PROTEIN-RELATED"/>
    <property type="match status" value="1"/>
</dbReference>